<dbReference type="RefSeq" id="WP_003337685.1">
    <property type="nucleotide sequence ID" value="NZ_CP007806.1"/>
</dbReference>
<name>A0A075R6J9_BRELA</name>
<dbReference type="CDD" id="cd00397">
    <property type="entry name" value="DNA_BRE_C"/>
    <property type="match status" value="1"/>
</dbReference>
<keyword evidence="3" id="KW-0132">Cell division</keyword>
<keyword evidence="7" id="KW-0233">DNA recombination</keyword>
<keyword evidence="8" id="KW-0131">Cell cycle</keyword>
<gene>
    <name evidence="12" type="primary">xerS</name>
    <name evidence="12" type="ORF">BRLA_c024330</name>
</gene>
<dbReference type="EMBL" id="CP007806">
    <property type="protein sequence ID" value="AIG26753.1"/>
    <property type="molecule type" value="Genomic_DNA"/>
</dbReference>
<dbReference type="InterPro" id="IPR011010">
    <property type="entry name" value="DNA_brk_join_enz"/>
</dbReference>
<proteinExistence type="predicted"/>
<dbReference type="GO" id="GO:0015074">
    <property type="term" value="P:DNA integration"/>
    <property type="evidence" value="ECO:0007669"/>
    <property type="project" value="UniProtKB-KW"/>
</dbReference>
<keyword evidence="4" id="KW-0159">Chromosome partition</keyword>
<dbReference type="STRING" id="1042163.BRLA_c024330"/>
<keyword evidence="2" id="KW-0963">Cytoplasm</keyword>
<dbReference type="InterPro" id="IPR002104">
    <property type="entry name" value="Integrase_catalytic"/>
</dbReference>
<dbReference type="Proteomes" id="UP000005850">
    <property type="component" value="Chromosome"/>
</dbReference>
<evidence type="ECO:0000256" key="1">
    <source>
        <dbReference type="ARBA" id="ARBA00004496"/>
    </source>
</evidence>
<comment type="subcellular location">
    <subcellularLocation>
        <location evidence="1">Cytoplasm</location>
    </subcellularLocation>
</comment>
<dbReference type="NCBIfam" id="NF003462">
    <property type="entry name" value="PRK05084.1"/>
    <property type="match status" value="1"/>
</dbReference>
<evidence type="ECO:0000256" key="8">
    <source>
        <dbReference type="ARBA" id="ARBA00023306"/>
    </source>
</evidence>
<evidence type="ECO:0000259" key="11">
    <source>
        <dbReference type="PROSITE" id="PS51900"/>
    </source>
</evidence>
<evidence type="ECO:0000313" key="12">
    <source>
        <dbReference type="EMBL" id="AIG26753.1"/>
    </source>
</evidence>
<dbReference type="PROSITE" id="PS51900">
    <property type="entry name" value="CB"/>
    <property type="match status" value="1"/>
</dbReference>
<dbReference type="GO" id="GO:0006310">
    <property type="term" value="P:DNA recombination"/>
    <property type="evidence" value="ECO:0007669"/>
    <property type="project" value="UniProtKB-KW"/>
</dbReference>
<evidence type="ECO:0000256" key="7">
    <source>
        <dbReference type="ARBA" id="ARBA00023172"/>
    </source>
</evidence>
<evidence type="ECO:0000256" key="3">
    <source>
        <dbReference type="ARBA" id="ARBA00022618"/>
    </source>
</evidence>
<evidence type="ECO:0000256" key="4">
    <source>
        <dbReference type="ARBA" id="ARBA00022829"/>
    </source>
</evidence>
<dbReference type="GO" id="GO:0007059">
    <property type="term" value="P:chromosome segregation"/>
    <property type="evidence" value="ECO:0007669"/>
    <property type="project" value="UniProtKB-KW"/>
</dbReference>
<organism evidence="12 13">
    <name type="scientific">Brevibacillus laterosporus LMG 15441</name>
    <dbReference type="NCBI Taxonomy" id="1042163"/>
    <lineage>
        <taxon>Bacteria</taxon>
        <taxon>Bacillati</taxon>
        <taxon>Bacillota</taxon>
        <taxon>Bacilli</taxon>
        <taxon>Bacillales</taxon>
        <taxon>Paenibacillaceae</taxon>
        <taxon>Brevibacillus</taxon>
    </lineage>
</organism>
<feature type="domain" description="Core-binding (CB)" evidence="11">
    <location>
        <begin position="17"/>
        <end position="131"/>
    </location>
</feature>
<feature type="domain" description="Tyr recombinase" evidence="10">
    <location>
        <begin position="167"/>
        <end position="367"/>
    </location>
</feature>
<dbReference type="GO" id="GO:0051301">
    <property type="term" value="P:cell division"/>
    <property type="evidence" value="ECO:0007669"/>
    <property type="project" value="UniProtKB-KW"/>
</dbReference>
<dbReference type="GO" id="GO:0005737">
    <property type="term" value="C:cytoplasm"/>
    <property type="evidence" value="ECO:0007669"/>
    <property type="project" value="UniProtKB-SubCell"/>
</dbReference>
<dbReference type="Gene3D" id="1.10.443.10">
    <property type="entry name" value="Intergrase catalytic core"/>
    <property type="match status" value="1"/>
</dbReference>
<keyword evidence="6 9" id="KW-0238">DNA-binding</keyword>
<dbReference type="InterPro" id="IPR050090">
    <property type="entry name" value="Tyrosine_recombinase_XerCD"/>
</dbReference>
<keyword evidence="5" id="KW-0229">DNA integration</keyword>
<dbReference type="PANTHER" id="PTHR30349">
    <property type="entry name" value="PHAGE INTEGRASE-RELATED"/>
    <property type="match status" value="1"/>
</dbReference>
<dbReference type="PROSITE" id="PS51898">
    <property type="entry name" value="TYR_RECOMBINASE"/>
    <property type="match status" value="1"/>
</dbReference>
<dbReference type="Pfam" id="PF00589">
    <property type="entry name" value="Phage_integrase"/>
    <property type="match status" value="1"/>
</dbReference>
<reference evidence="12 13" key="1">
    <citation type="journal article" date="2011" name="J. Bacteriol.">
        <title>Genome sequence of Brevibacillus laterosporus LMG 15441, a pathogen of invertebrates.</title>
        <authorList>
            <person name="Djukic M."/>
            <person name="Poehlein A."/>
            <person name="Thurmer A."/>
            <person name="Daniel R."/>
        </authorList>
    </citation>
    <scope>NUCLEOTIDE SEQUENCE [LARGE SCALE GENOMIC DNA]</scope>
    <source>
        <strain evidence="12 13">LMG 15441</strain>
    </source>
</reference>
<dbReference type="AlphaFoldDB" id="A0A075R6J9"/>
<dbReference type="SUPFAM" id="SSF56349">
    <property type="entry name" value="DNA breaking-rejoining enzymes"/>
    <property type="match status" value="1"/>
</dbReference>
<dbReference type="HOGENOM" id="CLU_027562_9_6_9"/>
<accession>A0A075R6J9</accession>
<dbReference type="eggNOG" id="COG4974">
    <property type="taxonomic scope" value="Bacteria"/>
</dbReference>
<dbReference type="GO" id="GO:0003677">
    <property type="term" value="F:DNA binding"/>
    <property type="evidence" value="ECO:0007669"/>
    <property type="project" value="UniProtKB-UniRule"/>
</dbReference>
<keyword evidence="13" id="KW-1185">Reference proteome</keyword>
<protein>
    <submittedName>
        <fullName evidence="12">Tyrosine recombinase XerS</fullName>
    </submittedName>
</protein>
<evidence type="ECO:0000256" key="5">
    <source>
        <dbReference type="ARBA" id="ARBA00022908"/>
    </source>
</evidence>
<evidence type="ECO:0000256" key="9">
    <source>
        <dbReference type="PROSITE-ProRule" id="PRU01248"/>
    </source>
</evidence>
<evidence type="ECO:0000259" key="10">
    <source>
        <dbReference type="PROSITE" id="PS51898"/>
    </source>
</evidence>
<evidence type="ECO:0000256" key="6">
    <source>
        <dbReference type="ARBA" id="ARBA00023125"/>
    </source>
</evidence>
<dbReference type="InterPro" id="IPR044068">
    <property type="entry name" value="CB"/>
</dbReference>
<dbReference type="InterPro" id="IPR013762">
    <property type="entry name" value="Integrase-like_cat_sf"/>
</dbReference>
<evidence type="ECO:0000313" key="13">
    <source>
        <dbReference type="Proteomes" id="UP000005850"/>
    </source>
</evidence>
<dbReference type="PANTHER" id="PTHR30349:SF77">
    <property type="entry name" value="TYROSINE RECOMBINASE XERC"/>
    <property type="match status" value="1"/>
</dbReference>
<sequence>MSITKQRDSLQLLEKIPSFPWFVEKYVDHKRSKRASVSTLLGYLRDFEFFFRWLMAEGLSTAQEMSEITLDELEGLRKETVEAYLLYLQDSHLFERSLLLTKPTKSAKKEYSDLTISRKLSSLKSLFYYLSALSEDEHGESYLKRNVMAKIELHVEEVTPLARANAIRSKILIDDQIQKFVDFVYYGYLDFCDTKKKLHFHYRNRDRDVAIIALILSGGFRVSEIVNLNLQNVVLEKNQVLMIRKGKKEDAPFFSDWGKEYLLRYLNTRQKYQPPAHEDALFLTVSPTNPIGHRIDLRSVQKLVKKYGSAFGMPDISVHKLRHSFATQFLRLNPDPHQLQAQLGHSKIDTTMQYAHVLDDALSQAVNRTTSKL</sequence>
<dbReference type="Gene3D" id="1.10.150.130">
    <property type="match status" value="1"/>
</dbReference>
<dbReference type="KEGG" id="blr:BRLA_c024330"/>
<dbReference type="InterPro" id="IPR010998">
    <property type="entry name" value="Integrase_recombinase_N"/>
</dbReference>
<evidence type="ECO:0000256" key="2">
    <source>
        <dbReference type="ARBA" id="ARBA00022490"/>
    </source>
</evidence>